<dbReference type="InterPro" id="IPR001164">
    <property type="entry name" value="ArfGAP_dom"/>
</dbReference>
<dbReference type="GO" id="GO:0005096">
    <property type="term" value="F:GTPase activator activity"/>
    <property type="evidence" value="ECO:0007669"/>
    <property type="project" value="UniProtKB-KW"/>
</dbReference>
<dbReference type="OrthoDB" id="5588096at2759"/>
<evidence type="ECO:0000256" key="11">
    <source>
        <dbReference type="SAM" id="MobiDB-lite"/>
    </source>
</evidence>
<dbReference type="PRINTS" id="PR00405">
    <property type="entry name" value="REVINTRACTNG"/>
</dbReference>
<dbReference type="GO" id="GO:0098793">
    <property type="term" value="C:presynapse"/>
    <property type="evidence" value="ECO:0007669"/>
    <property type="project" value="GOC"/>
</dbReference>
<name>A0A6V7TYY6_MELEN</name>
<feature type="region of interest" description="Disordered" evidence="11">
    <location>
        <begin position="480"/>
        <end position="499"/>
    </location>
</feature>
<dbReference type="GO" id="GO:0007420">
    <property type="term" value="P:brain development"/>
    <property type="evidence" value="ECO:0007669"/>
    <property type="project" value="InterPro"/>
</dbReference>
<dbReference type="PANTHER" id="PTHR46097:SF3">
    <property type="entry name" value="ARF GTPASE-ACTIVATING PROTEIN GIT"/>
    <property type="match status" value="1"/>
</dbReference>
<dbReference type="InterPro" id="IPR002110">
    <property type="entry name" value="Ankyrin_rpt"/>
</dbReference>
<dbReference type="PROSITE" id="PS50088">
    <property type="entry name" value="ANK_REPEAT"/>
    <property type="match status" value="1"/>
</dbReference>
<dbReference type="Gene3D" id="1.20.120.330">
    <property type="entry name" value="Nucleotidyltransferases domain 2"/>
    <property type="match status" value="1"/>
</dbReference>
<evidence type="ECO:0000256" key="2">
    <source>
        <dbReference type="ARBA" id="ARBA00022723"/>
    </source>
</evidence>
<feature type="coiled-coil region" evidence="10">
    <location>
        <begin position="416"/>
        <end position="467"/>
    </location>
</feature>
<evidence type="ECO:0000256" key="8">
    <source>
        <dbReference type="PROSITE-ProRule" id="PRU00023"/>
    </source>
</evidence>
<feature type="domain" description="Arf-GAP" evidence="12">
    <location>
        <begin position="1"/>
        <end position="126"/>
    </location>
</feature>
<evidence type="ECO:0000313" key="14">
    <source>
        <dbReference type="Proteomes" id="UP000580250"/>
    </source>
</evidence>
<dbReference type="GO" id="GO:0031267">
    <property type="term" value="F:small GTPase binding"/>
    <property type="evidence" value="ECO:0007669"/>
    <property type="project" value="TreeGrafter"/>
</dbReference>
<keyword evidence="4 9" id="KW-0863">Zinc-finger</keyword>
<dbReference type="PROSITE" id="PS50115">
    <property type="entry name" value="ARFGAP"/>
    <property type="match status" value="1"/>
</dbReference>
<dbReference type="Gene3D" id="1.25.40.20">
    <property type="entry name" value="Ankyrin repeat-containing domain"/>
    <property type="match status" value="1"/>
</dbReference>
<evidence type="ECO:0000256" key="4">
    <source>
        <dbReference type="ARBA" id="ARBA00022771"/>
    </source>
</evidence>
<dbReference type="GO" id="GO:0008270">
    <property type="term" value="F:zinc ion binding"/>
    <property type="evidence" value="ECO:0007669"/>
    <property type="project" value="UniProtKB-KW"/>
</dbReference>
<evidence type="ECO:0000313" key="13">
    <source>
        <dbReference type="EMBL" id="CAD2138966.1"/>
    </source>
</evidence>
<sequence length="803" mass="91492">MDITNNSEDFTLTCADCGASDPGWASLNHCVLICSECSFVHRNLSRHISQIRSLTGGIWHTNQLKLINYLYKNGSNNIWEHSLIDSHSGRVKKKPVSNDPIIPKKEAFINDKYVRLLYAIRPAKDEFTVDDLNKQLWSSVRTGHVITALRLLALGASPDFVDQGNTPLHIAAKNGQDLQVELLWIYGADFSCKNSCGQTPAEVAKKEGHLELSERIIELSFDVSDHFSLFLCGRKPSHKDNQHFLIPDLVDPFISERMHNLGKQVHLISDLLFERLVQDVYDEVDRREIELQWSALTNSQIRMHKHVAIFLPPNPQLSATRNQMRQKLAKFSSSDFFYLVIDLLKEIRRRYFGIQIPVEDVKNNEISFLSDEQLDGVYSDNNARGKLCLSESSNENRSQNNHKTLHSDQEQHFYSLDNYLELKEKLRDTNEKLERMEMSNSEILGTLKQMQRALERLEYDQTNIRQEMNEKLLKQYNQYRSASPTQGQQTSTKTPPLQNSLSVSLNNATAQIGAVMMSASTLMRPNQQQQKYVHNYSTDTYPSTKISGRHSSTNNNTNNLIPTTIPSIPLHSAHSSSSMKIQNNLLGHEERLNSFAGSSKIDGINCFNNNEKKHSLGSNNINNINNETRSYRKNSSHSISHLKIVQQKDVEHSTTTRNETNEQLINTTNKQGNDMNKIFNEEVFPDNLILETELLTSAIKALLADLQPNIEINSRETNAMYHADTINHHIIRILNVIPDSYIRIESIQQCAFKMEAAMKQLSKKCISRPLNIDEACQAAYDVAKAAKELLVIVHKQAEKNVEI</sequence>
<dbReference type="CDD" id="cd08833">
    <property type="entry name" value="ArfGap_GIT"/>
    <property type="match status" value="1"/>
</dbReference>
<dbReference type="Pfam" id="PF16559">
    <property type="entry name" value="GIT_CC"/>
    <property type="match status" value="1"/>
</dbReference>
<proteinExistence type="predicted"/>
<organism evidence="13 14">
    <name type="scientific">Meloidogyne enterolobii</name>
    <name type="common">Root-knot nematode worm</name>
    <name type="synonym">Meloidogyne mayaguensis</name>
    <dbReference type="NCBI Taxonomy" id="390850"/>
    <lineage>
        <taxon>Eukaryota</taxon>
        <taxon>Metazoa</taxon>
        <taxon>Ecdysozoa</taxon>
        <taxon>Nematoda</taxon>
        <taxon>Chromadorea</taxon>
        <taxon>Rhabditida</taxon>
        <taxon>Tylenchina</taxon>
        <taxon>Tylenchomorpha</taxon>
        <taxon>Tylenchoidea</taxon>
        <taxon>Meloidogynidae</taxon>
        <taxon>Meloidogyninae</taxon>
        <taxon>Meloidogyne</taxon>
    </lineage>
</organism>
<reference evidence="13 14" key="1">
    <citation type="submission" date="2020-08" db="EMBL/GenBank/DDBJ databases">
        <authorList>
            <person name="Koutsovoulos G."/>
            <person name="Danchin GJ E."/>
        </authorList>
    </citation>
    <scope>NUCLEOTIDE SEQUENCE [LARGE SCALE GENOMIC DNA]</scope>
</reference>
<dbReference type="EMBL" id="CAJEWN010000022">
    <property type="protein sequence ID" value="CAD2138966.1"/>
    <property type="molecule type" value="Genomic_DNA"/>
</dbReference>
<dbReference type="InterPro" id="IPR038508">
    <property type="entry name" value="ArfGAP_dom_sf"/>
</dbReference>
<keyword evidence="3" id="KW-0677">Repeat</keyword>
<evidence type="ECO:0000259" key="12">
    <source>
        <dbReference type="PROSITE" id="PS50115"/>
    </source>
</evidence>
<dbReference type="GO" id="GO:0032012">
    <property type="term" value="P:regulation of ARF protein signal transduction"/>
    <property type="evidence" value="ECO:0007669"/>
    <property type="project" value="InterPro"/>
</dbReference>
<dbReference type="PANTHER" id="PTHR46097">
    <property type="entry name" value="G PROTEIN-COUPLED RECEPTOR KINASE INTERACTING ARFGAP"/>
    <property type="match status" value="1"/>
</dbReference>
<dbReference type="InterPro" id="IPR036770">
    <property type="entry name" value="Ankyrin_rpt-contain_sf"/>
</dbReference>
<dbReference type="Pfam" id="PF12796">
    <property type="entry name" value="Ank_2"/>
    <property type="match status" value="1"/>
</dbReference>
<feature type="repeat" description="ANK" evidence="8">
    <location>
        <begin position="163"/>
        <end position="195"/>
    </location>
</feature>
<dbReference type="InterPro" id="IPR047161">
    <property type="entry name" value="GIT-like"/>
</dbReference>
<keyword evidence="7 10" id="KW-0175">Coiled coil</keyword>
<dbReference type="Pfam" id="PF08518">
    <property type="entry name" value="GIT_SHD"/>
    <property type="match status" value="2"/>
</dbReference>
<dbReference type="SMART" id="SM00248">
    <property type="entry name" value="ANK"/>
    <property type="match status" value="3"/>
</dbReference>
<evidence type="ECO:0000256" key="5">
    <source>
        <dbReference type="ARBA" id="ARBA00022833"/>
    </source>
</evidence>
<comment type="caution">
    <text evidence="13">The sequence shown here is derived from an EMBL/GenBank/DDBJ whole genome shotgun (WGS) entry which is preliminary data.</text>
</comment>
<gene>
    <name evidence="13" type="ORF">MENT_LOCUS6000</name>
</gene>
<evidence type="ECO:0000256" key="7">
    <source>
        <dbReference type="ARBA" id="ARBA00023054"/>
    </source>
</evidence>
<dbReference type="Proteomes" id="UP000580250">
    <property type="component" value="Unassembled WGS sequence"/>
</dbReference>
<dbReference type="AlphaFoldDB" id="A0A6V7TYY6"/>
<keyword evidence="2" id="KW-0479">Metal-binding</keyword>
<protein>
    <recommendedName>
        <fullName evidence="12">Arf-GAP domain-containing protein</fullName>
    </recommendedName>
</protein>
<dbReference type="InterPro" id="IPR037278">
    <property type="entry name" value="ARFGAP/RecO"/>
</dbReference>
<dbReference type="SUPFAM" id="SSF57863">
    <property type="entry name" value="ArfGap/RecO-like zinc finger"/>
    <property type="match status" value="1"/>
</dbReference>
<evidence type="ECO:0000256" key="9">
    <source>
        <dbReference type="PROSITE-ProRule" id="PRU00288"/>
    </source>
</evidence>
<evidence type="ECO:0000256" key="3">
    <source>
        <dbReference type="ARBA" id="ARBA00022737"/>
    </source>
</evidence>
<dbReference type="PROSITE" id="PS50297">
    <property type="entry name" value="ANK_REP_REGION"/>
    <property type="match status" value="1"/>
</dbReference>
<evidence type="ECO:0000256" key="10">
    <source>
        <dbReference type="SAM" id="Coils"/>
    </source>
</evidence>
<keyword evidence="5" id="KW-0862">Zinc</keyword>
<accession>A0A6V7TYY6</accession>
<keyword evidence="6 8" id="KW-0040">ANK repeat</keyword>
<dbReference type="SUPFAM" id="SSF48403">
    <property type="entry name" value="Ankyrin repeat"/>
    <property type="match status" value="1"/>
</dbReference>
<dbReference type="InterPro" id="IPR022018">
    <property type="entry name" value="GIT1_C"/>
</dbReference>
<dbReference type="Pfam" id="PF01412">
    <property type="entry name" value="ArfGap"/>
    <property type="match status" value="1"/>
</dbReference>
<dbReference type="GO" id="GO:0008277">
    <property type="term" value="P:regulation of G protein-coupled receptor signaling pathway"/>
    <property type="evidence" value="ECO:0007669"/>
    <property type="project" value="TreeGrafter"/>
</dbReference>
<evidence type="ECO:0000256" key="1">
    <source>
        <dbReference type="ARBA" id="ARBA00022468"/>
    </source>
</evidence>
<dbReference type="InterPro" id="IPR013724">
    <property type="entry name" value="GIT_SHD"/>
</dbReference>
<dbReference type="GO" id="GO:0036465">
    <property type="term" value="P:synaptic vesicle recycling"/>
    <property type="evidence" value="ECO:0007669"/>
    <property type="project" value="TreeGrafter"/>
</dbReference>
<keyword evidence="1" id="KW-0343">GTPase activation</keyword>
<dbReference type="Gene3D" id="1.10.220.150">
    <property type="entry name" value="Arf GTPase activating protein"/>
    <property type="match status" value="1"/>
</dbReference>
<dbReference type="SMART" id="SM00105">
    <property type="entry name" value="ArfGap"/>
    <property type="match status" value="1"/>
</dbReference>
<dbReference type="InterPro" id="IPR032352">
    <property type="entry name" value="GIT1/2_CC"/>
</dbReference>
<dbReference type="Pfam" id="PF12205">
    <property type="entry name" value="GIT1_C"/>
    <property type="match status" value="1"/>
</dbReference>
<evidence type="ECO:0000256" key="6">
    <source>
        <dbReference type="ARBA" id="ARBA00023043"/>
    </source>
</evidence>
<dbReference type="SMART" id="SM00555">
    <property type="entry name" value="GIT"/>
    <property type="match status" value="2"/>
</dbReference>